<feature type="domain" description="Acyl-CoA dehydrogenase/oxidase N-terminal" evidence="8">
    <location>
        <begin position="27"/>
        <end position="138"/>
    </location>
</feature>
<dbReference type="Gene3D" id="1.20.140.10">
    <property type="entry name" value="Butyryl-CoA Dehydrogenase, subunit A, domain 3"/>
    <property type="match status" value="1"/>
</dbReference>
<reference evidence="9" key="1">
    <citation type="journal article" date="2015" name="Nature">
        <title>Complex archaea that bridge the gap between prokaryotes and eukaryotes.</title>
        <authorList>
            <person name="Spang A."/>
            <person name="Saw J.H."/>
            <person name="Jorgensen S.L."/>
            <person name="Zaremba-Niedzwiedzka K."/>
            <person name="Martijn J."/>
            <person name="Lind A.E."/>
            <person name="van Eijk R."/>
            <person name="Schleper C."/>
            <person name="Guy L."/>
            <person name="Ettema T.J."/>
        </authorList>
    </citation>
    <scope>NUCLEOTIDE SEQUENCE</scope>
</reference>
<proteinExistence type="inferred from homology"/>
<dbReference type="Gene3D" id="2.40.110.10">
    <property type="entry name" value="Butyryl-CoA Dehydrogenase, subunit A, domain 2"/>
    <property type="match status" value="1"/>
</dbReference>
<dbReference type="PANTHER" id="PTHR43884:SF12">
    <property type="entry name" value="ISOVALERYL-COA DEHYDROGENASE, MITOCHONDRIAL-RELATED"/>
    <property type="match status" value="1"/>
</dbReference>
<organism evidence="9">
    <name type="scientific">marine sediment metagenome</name>
    <dbReference type="NCBI Taxonomy" id="412755"/>
    <lineage>
        <taxon>unclassified sequences</taxon>
        <taxon>metagenomes</taxon>
        <taxon>ecological metagenomes</taxon>
    </lineage>
</organism>
<dbReference type="Pfam" id="PF00441">
    <property type="entry name" value="Acyl-CoA_dh_1"/>
    <property type="match status" value="1"/>
</dbReference>
<dbReference type="GO" id="GO:0003995">
    <property type="term" value="F:acyl-CoA dehydrogenase activity"/>
    <property type="evidence" value="ECO:0007669"/>
    <property type="project" value="InterPro"/>
</dbReference>
<feature type="domain" description="Acyl-CoA oxidase/dehydrogenase middle" evidence="7">
    <location>
        <begin position="143"/>
        <end position="240"/>
    </location>
</feature>
<dbReference type="InterPro" id="IPR013786">
    <property type="entry name" value="AcylCoA_DH/ox_N"/>
</dbReference>
<dbReference type="InterPro" id="IPR006089">
    <property type="entry name" value="Acyl-CoA_DH_CS"/>
</dbReference>
<comment type="similarity">
    <text evidence="2">Belongs to the acyl-CoA dehydrogenase family.</text>
</comment>
<dbReference type="Pfam" id="PF02770">
    <property type="entry name" value="Acyl-CoA_dh_M"/>
    <property type="match status" value="1"/>
</dbReference>
<dbReference type="InterPro" id="IPR046373">
    <property type="entry name" value="Acyl-CoA_Oxase/DH_mid-dom_sf"/>
</dbReference>
<evidence type="ECO:0000256" key="1">
    <source>
        <dbReference type="ARBA" id="ARBA00001974"/>
    </source>
</evidence>
<dbReference type="InterPro" id="IPR009075">
    <property type="entry name" value="AcylCo_DH/oxidase_C"/>
</dbReference>
<dbReference type="FunFam" id="1.20.140.10:FF:000001">
    <property type="entry name" value="Acyl-CoA dehydrogenase"/>
    <property type="match status" value="1"/>
</dbReference>
<keyword evidence="4" id="KW-0274">FAD</keyword>
<dbReference type="Pfam" id="PF02771">
    <property type="entry name" value="Acyl-CoA_dh_N"/>
    <property type="match status" value="1"/>
</dbReference>
<name>A0A0F9JRW9_9ZZZZ</name>
<comment type="cofactor">
    <cofactor evidence="1">
        <name>FAD</name>
        <dbReference type="ChEBI" id="CHEBI:57692"/>
    </cofactor>
</comment>
<keyword evidence="5" id="KW-0560">Oxidoreductase</keyword>
<dbReference type="PROSITE" id="PS00073">
    <property type="entry name" value="ACYL_COA_DH_2"/>
    <property type="match status" value="1"/>
</dbReference>
<dbReference type="GO" id="GO:0050660">
    <property type="term" value="F:flavin adenine dinucleotide binding"/>
    <property type="evidence" value="ECO:0007669"/>
    <property type="project" value="InterPro"/>
</dbReference>
<gene>
    <name evidence="9" type="ORF">LCGC14_1418500</name>
</gene>
<dbReference type="InterPro" id="IPR009100">
    <property type="entry name" value="AcylCoA_DH/oxidase_NM_dom_sf"/>
</dbReference>
<evidence type="ECO:0000259" key="7">
    <source>
        <dbReference type="Pfam" id="PF02770"/>
    </source>
</evidence>
<dbReference type="SUPFAM" id="SSF47203">
    <property type="entry name" value="Acyl-CoA dehydrogenase C-terminal domain-like"/>
    <property type="match status" value="1"/>
</dbReference>
<evidence type="ECO:0000256" key="3">
    <source>
        <dbReference type="ARBA" id="ARBA00022630"/>
    </source>
</evidence>
<evidence type="ECO:0000256" key="4">
    <source>
        <dbReference type="ARBA" id="ARBA00022827"/>
    </source>
</evidence>
<feature type="domain" description="Acyl-CoA dehydrogenase/oxidase C-terminal" evidence="6">
    <location>
        <begin position="252"/>
        <end position="400"/>
    </location>
</feature>
<dbReference type="FunFam" id="2.40.110.10:FF:000002">
    <property type="entry name" value="Acyl-CoA dehydrogenase fadE12"/>
    <property type="match status" value="1"/>
</dbReference>
<dbReference type="AlphaFoldDB" id="A0A0F9JRW9"/>
<dbReference type="EMBL" id="LAZR01009431">
    <property type="protein sequence ID" value="KKM72639.1"/>
    <property type="molecule type" value="Genomic_DNA"/>
</dbReference>
<keyword evidence="3" id="KW-0285">Flavoprotein</keyword>
<sequence>MEGQIDFEDLDLEYGYSCMPDRLHYFSKEENDFRMEVRKWCKDNIEPVSDKIDKERNAELAVRTVKKMHSFLNILIPKELGGQSKGVLYMTIFGEELSAQSYAVATIFGASSCLFAGPIIEYGTPEQKKKYLSGIADGTKIGAIGITEPTGGSDAIGGMNLRAVRQGDHYVLNGEKRFITNGSVADYICLYAVTNDQVKRHQGISAFIFETETPGFKVTKDYKHMGRRGMPNSHLRFDNCKVPVENLLHKENEGVEVLMFGLDGERTFTASQYLGLARSAFEVAYRYAHRRYQFKKPIYSFEGISFKLSDMFMDLELNRMAMVQIARMLDQGYYCRASVAAVKAKLADATVKITQEAIQVVGGIGYSEDYPLERYYRDAKVGQIAAGSTEIMKFLISREMVRMWGK</sequence>
<dbReference type="InterPro" id="IPR006091">
    <property type="entry name" value="Acyl-CoA_Oxase/DH_mid-dom"/>
</dbReference>
<evidence type="ECO:0000259" key="6">
    <source>
        <dbReference type="Pfam" id="PF00441"/>
    </source>
</evidence>
<dbReference type="Gene3D" id="1.10.540.10">
    <property type="entry name" value="Acyl-CoA dehydrogenase/oxidase, N-terminal domain"/>
    <property type="match status" value="1"/>
</dbReference>
<accession>A0A0F9JRW9</accession>
<evidence type="ECO:0000313" key="9">
    <source>
        <dbReference type="EMBL" id="KKM72639.1"/>
    </source>
</evidence>
<evidence type="ECO:0000256" key="5">
    <source>
        <dbReference type="ARBA" id="ARBA00023002"/>
    </source>
</evidence>
<dbReference type="PROSITE" id="PS00072">
    <property type="entry name" value="ACYL_COA_DH_1"/>
    <property type="match status" value="1"/>
</dbReference>
<dbReference type="InterPro" id="IPR036250">
    <property type="entry name" value="AcylCo_DH-like_C"/>
</dbReference>
<evidence type="ECO:0008006" key="10">
    <source>
        <dbReference type="Google" id="ProtNLM"/>
    </source>
</evidence>
<comment type="caution">
    <text evidence="9">The sequence shown here is derived from an EMBL/GenBank/DDBJ whole genome shotgun (WGS) entry which is preliminary data.</text>
</comment>
<dbReference type="InterPro" id="IPR037069">
    <property type="entry name" value="AcylCoA_DH/ox_N_sf"/>
</dbReference>
<evidence type="ECO:0000256" key="2">
    <source>
        <dbReference type="ARBA" id="ARBA00009347"/>
    </source>
</evidence>
<evidence type="ECO:0000259" key="8">
    <source>
        <dbReference type="Pfam" id="PF02771"/>
    </source>
</evidence>
<dbReference type="SUPFAM" id="SSF56645">
    <property type="entry name" value="Acyl-CoA dehydrogenase NM domain-like"/>
    <property type="match status" value="1"/>
</dbReference>
<dbReference type="PANTHER" id="PTHR43884">
    <property type="entry name" value="ACYL-COA DEHYDROGENASE"/>
    <property type="match status" value="1"/>
</dbReference>
<protein>
    <recommendedName>
        <fullName evidence="10">Acyl-CoA dehydrogenase</fullName>
    </recommendedName>
</protein>